<protein>
    <submittedName>
        <fullName evidence="2">Uncharacterized protein</fullName>
    </submittedName>
</protein>
<evidence type="ECO:0000313" key="2">
    <source>
        <dbReference type="EMBL" id="CAA9214717.1"/>
    </source>
</evidence>
<accession>A0A6J4H6W6</accession>
<reference evidence="2" key="1">
    <citation type="submission" date="2020-02" db="EMBL/GenBank/DDBJ databases">
        <authorList>
            <person name="Meier V. D."/>
        </authorList>
    </citation>
    <scope>NUCLEOTIDE SEQUENCE</scope>
    <source>
        <strain evidence="2">AVDCRST_MAG08</strain>
    </source>
</reference>
<proteinExistence type="predicted"/>
<feature type="region of interest" description="Disordered" evidence="1">
    <location>
        <begin position="1"/>
        <end position="32"/>
    </location>
</feature>
<gene>
    <name evidence="2" type="ORF">AVDCRST_MAG08-337</name>
</gene>
<evidence type="ECO:0000256" key="1">
    <source>
        <dbReference type="SAM" id="MobiDB-lite"/>
    </source>
</evidence>
<dbReference type="AlphaFoldDB" id="A0A6J4H6W6"/>
<dbReference type="EMBL" id="CADCTG010000031">
    <property type="protein sequence ID" value="CAA9214717.1"/>
    <property type="molecule type" value="Genomic_DNA"/>
</dbReference>
<sequence length="71" mass="7897">WPIPAWPPTSERDRSAPASRAGPCRSRRHAPVPRRTIACCSTMPARVSPHAVLVRTWKPAKPEMMRPSGQT</sequence>
<feature type="non-terminal residue" evidence="2">
    <location>
        <position position="1"/>
    </location>
</feature>
<name>A0A6J4H6W6_9PROT</name>
<organism evidence="2">
    <name type="scientific">uncultured Acetobacteraceae bacterium</name>
    <dbReference type="NCBI Taxonomy" id="169975"/>
    <lineage>
        <taxon>Bacteria</taxon>
        <taxon>Pseudomonadati</taxon>
        <taxon>Pseudomonadota</taxon>
        <taxon>Alphaproteobacteria</taxon>
        <taxon>Acetobacterales</taxon>
        <taxon>Acetobacteraceae</taxon>
        <taxon>environmental samples</taxon>
    </lineage>
</organism>
<feature type="non-terminal residue" evidence="2">
    <location>
        <position position="71"/>
    </location>
</feature>